<dbReference type="EMBL" id="MU003535">
    <property type="protein sequence ID" value="KAF2464613.1"/>
    <property type="molecule type" value="Genomic_DNA"/>
</dbReference>
<proteinExistence type="predicted"/>
<protein>
    <submittedName>
        <fullName evidence="1">Uncharacterized protein</fullName>
    </submittedName>
</protein>
<evidence type="ECO:0000313" key="2">
    <source>
        <dbReference type="Proteomes" id="UP000799755"/>
    </source>
</evidence>
<sequence length="152" mass="16976">MLLERLLEPLLFFSNFSETPGKNHVCWMFYSSTTSQQGEAAILRVELSSITFSSVYDSVRIVSHSACPPGCCDEICGKTLTSKQTNLARKMVFRARRLRELSSLYSIRLAELVYVTAGTDPIFPATHAPIVFKSATPNLKPFDTRDTKTSCN</sequence>
<accession>A0ACB6QCF0</accession>
<organism evidence="1 2">
    <name type="scientific">Lindgomyces ingoldianus</name>
    <dbReference type="NCBI Taxonomy" id="673940"/>
    <lineage>
        <taxon>Eukaryota</taxon>
        <taxon>Fungi</taxon>
        <taxon>Dikarya</taxon>
        <taxon>Ascomycota</taxon>
        <taxon>Pezizomycotina</taxon>
        <taxon>Dothideomycetes</taxon>
        <taxon>Pleosporomycetidae</taxon>
        <taxon>Pleosporales</taxon>
        <taxon>Lindgomycetaceae</taxon>
        <taxon>Lindgomyces</taxon>
    </lineage>
</organism>
<evidence type="ECO:0000313" key="1">
    <source>
        <dbReference type="EMBL" id="KAF2464613.1"/>
    </source>
</evidence>
<dbReference type="Proteomes" id="UP000799755">
    <property type="component" value="Unassembled WGS sequence"/>
</dbReference>
<gene>
    <name evidence="1" type="ORF">BDR25DRAFT_361451</name>
</gene>
<reference evidence="1" key="1">
    <citation type="journal article" date="2020" name="Stud. Mycol.">
        <title>101 Dothideomycetes genomes: a test case for predicting lifestyles and emergence of pathogens.</title>
        <authorList>
            <person name="Haridas S."/>
            <person name="Albert R."/>
            <person name="Binder M."/>
            <person name="Bloem J."/>
            <person name="Labutti K."/>
            <person name="Salamov A."/>
            <person name="Andreopoulos B."/>
            <person name="Baker S."/>
            <person name="Barry K."/>
            <person name="Bills G."/>
            <person name="Bluhm B."/>
            <person name="Cannon C."/>
            <person name="Castanera R."/>
            <person name="Culley D."/>
            <person name="Daum C."/>
            <person name="Ezra D."/>
            <person name="Gonzalez J."/>
            <person name="Henrissat B."/>
            <person name="Kuo A."/>
            <person name="Liang C."/>
            <person name="Lipzen A."/>
            <person name="Lutzoni F."/>
            <person name="Magnuson J."/>
            <person name="Mondo S."/>
            <person name="Nolan M."/>
            <person name="Ohm R."/>
            <person name="Pangilinan J."/>
            <person name="Park H.-J."/>
            <person name="Ramirez L."/>
            <person name="Alfaro M."/>
            <person name="Sun H."/>
            <person name="Tritt A."/>
            <person name="Yoshinaga Y."/>
            <person name="Zwiers L.-H."/>
            <person name="Turgeon B."/>
            <person name="Goodwin S."/>
            <person name="Spatafora J."/>
            <person name="Crous P."/>
            <person name="Grigoriev I."/>
        </authorList>
    </citation>
    <scope>NUCLEOTIDE SEQUENCE</scope>
    <source>
        <strain evidence="1">ATCC 200398</strain>
    </source>
</reference>
<comment type="caution">
    <text evidence="1">The sequence shown here is derived from an EMBL/GenBank/DDBJ whole genome shotgun (WGS) entry which is preliminary data.</text>
</comment>
<keyword evidence="2" id="KW-1185">Reference proteome</keyword>
<name>A0ACB6QCF0_9PLEO</name>